<evidence type="ECO:0000313" key="1">
    <source>
        <dbReference type="EMBL" id="RCH83294.1"/>
    </source>
</evidence>
<dbReference type="STRING" id="4846.A0A367J029"/>
<accession>A0A367J029</accession>
<reference evidence="1 2" key="1">
    <citation type="journal article" date="2018" name="G3 (Bethesda)">
        <title>Phylogenetic and Phylogenomic Definition of Rhizopus Species.</title>
        <authorList>
            <person name="Gryganskyi A.P."/>
            <person name="Golan J."/>
            <person name="Dolatabadi S."/>
            <person name="Mondo S."/>
            <person name="Robb S."/>
            <person name="Idnurm A."/>
            <person name="Muszewska A."/>
            <person name="Steczkiewicz K."/>
            <person name="Masonjones S."/>
            <person name="Liao H.L."/>
            <person name="Gajdeczka M.T."/>
            <person name="Anike F."/>
            <person name="Vuek A."/>
            <person name="Anishchenko I.M."/>
            <person name="Voigt K."/>
            <person name="de Hoog G.S."/>
            <person name="Smith M.E."/>
            <person name="Heitman J."/>
            <person name="Vilgalys R."/>
            <person name="Stajich J.E."/>
        </authorList>
    </citation>
    <scope>NUCLEOTIDE SEQUENCE [LARGE SCALE GENOMIC DNA]</scope>
    <source>
        <strain evidence="1 2">LSU 92-RS-03</strain>
    </source>
</reference>
<dbReference type="AlphaFoldDB" id="A0A367J029"/>
<sequence>MLSDRENELISHLSSAQFNSTTEALEFSRQVCLEQGFILQCEPQQNNTMHLSCFLEQSSKKKISHRPDHKFLLSHHRVWSFQRICPDTHWPQKIRDRIDQLLDKEPKDILKTIQTEFPEALWDDRPLTDYWLKKRQERVATERVQKLTMASTRLCTIAAANEDWTTRVENELDKMLKKYSKILKVPNDLLESMVDIQLDKTCLPEKTSEPRIVVPGCTLFVRSQHQRAHVPERTDVTFPMNTSLMEYFREDVQQQQHQIIIPPSPYTPVYPNFYSESSFPIQGMQRPHYVGYNSRMVMQPPRRVQSQQPDQPWH</sequence>
<organism evidence="1 2">
    <name type="scientific">Rhizopus stolonifer</name>
    <name type="common">Rhizopus nigricans</name>
    <dbReference type="NCBI Taxonomy" id="4846"/>
    <lineage>
        <taxon>Eukaryota</taxon>
        <taxon>Fungi</taxon>
        <taxon>Fungi incertae sedis</taxon>
        <taxon>Mucoromycota</taxon>
        <taxon>Mucoromycotina</taxon>
        <taxon>Mucoromycetes</taxon>
        <taxon>Mucorales</taxon>
        <taxon>Mucorineae</taxon>
        <taxon>Rhizopodaceae</taxon>
        <taxon>Rhizopus</taxon>
    </lineage>
</organism>
<dbReference type="OrthoDB" id="2229716at2759"/>
<gene>
    <name evidence="1" type="ORF">CU098_007652</name>
</gene>
<comment type="caution">
    <text evidence="1">The sequence shown here is derived from an EMBL/GenBank/DDBJ whole genome shotgun (WGS) entry which is preliminary data.</text>
</comment>
<proteinExistence type="predicted"/>
<dbReference type="EMBL" id="PJQM01004794">
    <property type="protein sequence ID" value="RCH83294.1"/>
    <property type="molecule type" value="Genomic_DNA"/>
</dbReference>
<keyword evidence="2" id="KW-1185">Reference proteome</keyword>
<dbReference type="Proteomes" id="UP000253551">
    <property type="component" value="Unassembled WGS sequence"/>
</dbReference>
<evidence type="ECO:0000313" key="2">
    <source>
        <dbReference type="Proteomes" id="UP000253551"/>
    </source>
</evidence>
<name>A0A367J029_RHIST</name>
<protein>
    <submittedName>
        <fullName evidence="1">Uncharacterized protein</fullName>
    </submittedName>
</protein>